<dbReference type="AlphaFoldDB" id="A0A1U7LIA2"/>
<keyword evidence="4" id="KW-0999">Mitochondrion inner membrane</keyword>
<organism evidence="8 9">
    <name type="scientific">Neolecta irregularis (strain DAH-3)</name>
    <dbReference type="NCBI Taxonomy" id="1198029"/>
    <lineage>
        <taxon>Eukaryota</taxon>
        <taxon>Fungi</taxon>
        <taxon>Dikarya</taxon>
        <taxon>Ascomycota</taxon>
        <taxon>Taphrinomycotina</taxon>
        <taxon>Neolectales</taxon>
        <taxon>Neolectaceae</taxon>
        <taxon>Neolecta</taxon>
    </lineage>
</organism>
<dbReference type="EMBL" id="LXFE01003406">
    <property type="protein sequence ID" value="OLL22390.1"/>
    <property type="molecule type" value="Genomic_DNA"/>
</dbReference>
<keyword evidence="8" id="KW-0830">Ubiquinone</keyword>
<evidence type="ECO:0000256" key="4">
    <source>
        <dbReference type="ARBA" id="ARBA00022792"/>
    </source>
</evidence>
<keyword evidence="5" id="KW-0249">Electron transport</keyword>
<evidence type="ECO:0000256" key="7">
    <source>
        <dbReference type="ARBA" id="ARBA00023136"/>
    </source>
</evidence>
<dbReference type="STRING" id="1198029.A0A1U7LIA2"/>
<evidence type="ECO:0000256" key="1">
    <source>
        <dbReference type="ARBA" id="ARBA00004443"/>
    </source>
</evidence>
<comment type="subcellular location">
    <subcellularLocation>
        <location evidence="1">Mitochondrion inner membrane</location>
        <topology evidence="1">Peripheral membrane protein</topology>
        <orientation evidence="1">Matrix side</orientation>
    </subcellularLocation>
</comment>
<keyword evidence="2" id="KW-0813">Transport</keyword>
<accession>A0A1U7LIA2</accession>
<keyword evidence="9" id="KW-1185">Reference proteome</keyword>
<evidence type="ECO:0000313" key="8">
    <source>
        <dbReference type="EMBL" id="OLL22390.1"/>
    </source>
</evidence>
<gene>
    <name evidence="8" type="ORF">NEOLI_003901</name>
</gene>
<keyword evidence="3" id="KW-0679">Respiratory chain</keyword>
<dbReference type="InterPro" id="IPR039993">
    <property type="entry name" value="NDUFB10"/>
</dbReference>
<dbReference type="PANTHER" id="PTHR13094">
    <property type="entry name" value="NADH-UBIQUINONE OXIDOREDUCTASE PDSW SUBUNIT"/>
    <property type="match status" value="1"/>
</dbReference>
<evidence type="ECO:0000256" key="5">
    <source>
        <dbReference type="ARBA" id="ARBA00022982"/>
    </source>
</evidence>
<dbReference type="GO" id="GO:0005743">
    <property type="term" value="C:mitochondrial inner membrane"/>
    <property type="evidence" value="ECO:0007669"/>
    <property type="project" value="UniProtKB-SubCell"/>
</dbReference>
<reference evidence="8 9" key="1">
    <citation type="submission" date="2016-04" db="EMBL/GenBank/DDBJ databases">
        <title>Evolutionary innovation and constraint leading to complex multicellularity in the Ascomycota.</title>
        <authorList>
            <person name="Cisse O."/>
            <person name="Nguyen A."/>
            <person name="Hewitt D.A."/>
            <person name="Jedd G."/>
            <person name="Stajich J.E."/>
        </authorList>
    </citation>
    <scope>NUCLEOTIDE SEQUENCE [LARGE SCALE GENOMIC DNA]</scope>
    <source>
        <strain evidence="8 9">DAH-3</strain>
    </source>
</reference>
<proteinExistence type="predicted"/>
<evidence type="ECO:0000256" key="2">
    <source>
        <dbReference type="ARBA" id="ARBA00022448"/>
    </source>
</evidence>
<dbReference type="OrthoDB" id="10252718at2759"/>
<evidence type="ECO:0000256" key="6">
    <source>
        <dbReference type="ARBA" id="ARBA00023128"/>
    </source>
</evidence>
<dbReference type="OMA" id="RECYYRE"/>
<dbReference type="Proteomes" id="UP000186594">
    <property type="component" value="Unassembled WGS sequence"/>
</dbReference>
<evidence type="ECO:0000256" key="3">
    <source>
        <dbReference type="ARBA" id="ARBA00022660"/>
    </source>
</evidence>
<evidence type="ECO:0000313" key="9">
    <source>
        <dbReference type="Proteomes" id="UP000186594"/>
    </source>
</evidence>
<keyword evidence="7" id="KW-0472">Membrane</keyword>
<name>A0A1U7LIA2_NEOID</name>
<comment type="caution">
    <text evidence="8">The sequence shown here is derived from an EMBL/GenBank/DDBJ whole genome shotgun (WGS) entry which is preliminary data.</text>
</comment>
<sequence>MADSTEVSNRPVVPLPNSFQRTPAELAKLKDMTIRNGWVKVMKARLVREELRECYYREGVNHYEKCGDLARYYMKLIREDRKVGPIVVDFN</sequence>
<keyword evidence="6" id="KW-0496">Mitochondrion</keyword>
<dbReference type="PANTHER" id="PTHR13094:SF1">
    <property type="entry name" value="NADH DEHYDROGENASE [UBIQUINONE] 1 BETA SUBCOMPLEX SUBUNIT 10"/>
    <property type="match status" value="1"/>
</dbReference>
<protein>
    <submittedName>
        <fullName evidence="8">NADH-ubiquinone oxidoreductase subunit, mitochondrial</fullName>
    </submittedName>
</protein>